<proteinExistence type="predicted"/>
<dbReference type="AlphaFoldDB" id="A0AAD7H273"/>
<organism evidence="3 4">
    <name type="scientific">Mycena metata</name>
    <dbReference type="NCBI Taxonomy" id="1033252"/>
    <lineage>
        <taxon>Eukaryota</taxon>
        <taxon>Fungi</taxon>
        <taxon>Dikarya</taxon>
        <taxon>Basidiomycota</taxon>
        <taxon>Agaricomycotina</taxon>
        <taxon>Agaricomycetes</taxon>
        <taxon>Agaricomycetidae</taxon>
        <taxon>Agaricales</taxon>
        <taxon>Marasmiineae</taxon>
        <taxon>Mycenaceae</taxon>
        <taxon>Mycena</taxon>
    </lineage>
</organism>
<gene>
    <name evidence="3" type="ORF">B0H16DRAFT_1745629</name>
</gene>
<feature type="chain" id="PRO_5042258495" evidence="2">
    <location>
        <begin position="24"/>
        <end position="266"/>
    </location>
</feature>
<feature type="signal peptide" evidence="2">
    <location>
        <begin position="1"/>
        <end position="23"/>
    </location>
</feature>
<name>A0AAD7H273_9AGAR</name>
<evidence type="ECO:0000313" key="4">
    <source>
        <dbReference type="Proteomes" id="UP001215598"/>
    </source>
</evidence>
<feature type="region of interest" description="Disordered" evidence="1">
    <location>
        <begin position="226"/>
        <end position="245"/>
    </location>
</feature>
<dbReference type="Proteomes" id="UP001215598">
    <property type="component" value="Unassembled WGS sequence"/>
</dbReference>
<evidence type="ECO:0000313" key="3">
    <source>
        <dbReference type="EMBL" id="KAJ7710182.1"/>
    </source>
</evidence>
<sequence length="266" mass="29826">MLIMRLTLVILALSAGRTDYTKGEADTIVFQRSCNTHQDPEKRPVEVVPDTLVNNVCLLADNLYAPCTCSQYAVRHVDCIFRGIGKMYYGCWSKKICCLFSSNDHILIQQHEALASFGFLAIRIQMHKMVNLRNEYIDSVLDLIYLRFQAEEVLRLGDFANQFEAVSALHNFFNAYEIAKCSAREQFLMDSNSAIRDPTSAYFPSTAPSCTPPEAAAPFAKEFEHMQREKAEKASHQPAAPPSAASSLRQLVVFLLDGSDDDDTPI</sequence>
<comment type="caution">
    <text evidence="3">The sequence shown here is derived from an EMBL/GenBank/DDBJ whole genome shotgun (WGS) entry which is preliminary data.</text>
</comment>
<keyword evidence="4" id="KW-1185">Reference proteome</keyword>
<protein>
    <submittedName>
        <fullName evidence="3">Uncharacterized protein</fullName>
    </submittedName>
</protein>
<evidence type="ECO:0000256" key="1">
    <source>
        <dbReference type="SAM" id="MobiDB-lite"/>
    </source>
</evidence>
<accession>A0AAD7H273</accession>
<keyword evidence="2" id="KW-0732">Signal</keyword>
<evidence type="ECO:0000256" key="2">
    <source>
        <dbReference type="SAM" id="SignalP"/>
    </source>
</evidence>
<feature type="compositionally biased region" description="Basic and acidic residues" evidence="1">
    <location>
        <begin position="226"/>
        <end position="235"/>
    </location>
</feature>
<reference evidence="3" key="1">
    <citation type="submission" date="2023-03" db="EMBL/GenBank/DDBJ databases">
        <title>Massive genome expansion in bonnet fungi (Mycena s.s.) driven by repeated elements and novel gene families across ecological guilds.</title>
        <authorList>
            <consortium name="Lawrence Berkeley National Laboratory"/>
            <person name="Harder C.B."/>
            <person name="Miyauchi S."/>
            <person name="Viragh M."/>
            <person name="Kuo A."/>
            <person name="Thoen E."/>
            <person name="Andreopoulos B."/>
            <person name="Lu D."/>
            <person name="Skrede I."/>
            <person name="Drula E."/>
            <person name="Henrissat B."/>
            <person name="Morin E."/>
            <person name="Kohler A."/>
            <person name="Barry K."/>
            <person name="LaButti K."/>
            <person name="Morin E."/>
            <person name="Salamov A."/>
            <person name="Lipzen A."/>
            <person name="Mereny Z."/>
            <person name="Hegedus B."/>
            <person name="Baldrian P."/>
            <person name="Stursova M."/>
            <person name="Weitz H."/>
            <person name="Taylor A."/>
            <person name="Grigoriev I.V."/>
            <person name="Nagy L.G."/>
            <person name="Martin F."/>
            <person name="Kauserud H."/>
        </authorList>
    </citation>
    <scope>NUCLEOTIDE SEQUENCE</scope>
    <source>
        <strain evidence="3">CBHHK182m</strain>
    </source>
</reference>
<dbReference type="EMBL" id="JARKIB010000412">
    <property type="protein sequence ID" value="KAJ7710182.1"/>
    <property type="molecule type" value="Genomic_DNA"/>
</dbReference>